<evidence type="ECO:0000256" key="6">
    <source>
        <dbReference type="ARBA" id="ARBA00022989"/>
    </source>
</evidence>
<keyword evidence="2" id="KW-0813">Transport</keyword>
<accession>A0AAE9SM64</accession>
<comment type="subcellular location">
    <subcellularLocation>
        <location evidence="1">Cell membrane</location>
        <topology evidence="1">Multi-pass membrane protein</topology>
    </subcellularLocation>
</comment>
<keyword evidence="3" id="KW-0050">Antiport</keyword>
<feature type="transmembrane region" description="Helical" evidence="10">
    <location>
        <begin position="277"/>
        <end position="301"/>
    </location>
</feature>
<dbReference type="Proteomes" id="UP001058682">
    <property type="component" value="Chromosome"/>
</dbReference>
<protein>
    <recommendedName>
        <fullName evidence="9">Multidrug-efflux transporter</fullName>
    </recommendedName>
</protein>
<feature type="transmembrane region" description="Helical" evidence="10">
    <location>
        <begin position="137"/>
        <end position="160"/>
    </location>
</feature>
<evidence type="ECO:0000256" key="9">
    <source>
        <dbReference type="ARBA" id="ARBA00031636"/>
    </source>
</evidence>
<evidence type="ECO:0000256" key="5">
    <source>
        <dbReference type="ARBA" id="ARBA00022692"/>
    </source>
</evidence>
<dbReference type="GO" id="GO:0042910">
    <property type="term" value="F:xenobiotic transmembrane transporter activity"/>
    <property type="evidence" value="ECO:0007669"/>
    <property type="project" value="InterPro"/>
</dbReference>
<evidence type="ECO:0000313" key="12">
    <source>
        <dbReference type="Proteomes" id="UP001058682"/>
    </source>
</evidence>
<feature type="transmembrane region" description="Helical" evidence="10">
    <location>
        <begin position="167"/>
        <end position="187"/>
    </location>
</feature>
<keyword evidence="7" id="KW-0406">Ion transport</keyword>
<feature type="transmembrane region" description="Helical" evidence="10">
    <location>
        <begin position="193"/>
        <end position="214"/>
    </location>
</feature>
<dbReference type="InterPro" id="IPR050222">
    <property type="entry name" value="MATE_MdtK"/>
</dbReference>
<proteinExistence type="predicted"/>
<dbReference type="PANTHER" id="PTHR43298">
    <property type="entry name" value="MULTIDRUG RESISTANCE PROTEIN NORM-RELATED"/>
    <property type="match status" value="1"/>
</dbReference>
<sequence length="449" mass="47776">MNKDRLLFIENGDIRKVLLAMGLPMTAGMIVTALYNAADAYFVSGLGNSTFAAVSIVFPLMQIILGIGLTFSNGAALYISRLLGAGNIPRAQNTATTAVSFALASSAVVIAFFLLFLEPILRFAGASGATLAAAEEYACIIIISGFLTVFNVTAGGILTAQGKPHKTMLMMSAGAVLNIILDPIFIYPLGMGVAGAAYATAAAQGFSALLYAIEIHKKGNAVHFGFRYTVCDKEIFAQIFKISIPIFLYQFFASAAIGLTNKAAAPYGDEAISAMGIMLRVTAVGLYIVFGFTKGLLPVIGINYGAGNMQRVKEAVHITNKWCAVFCTAFALILIGTYPFIVKLFSHNASAFLKDTAAKALIYNGIVFIFFAYQSVYCATFSAMGKAKEGGLSTFHGRGCFFIPLIFVLPKLFGLTGLLLVQPSADLCTILLTKYFVVKNSALFKGKGE</sequence>
<dbReference type="GO" id="GO:0005886">
    <property type="term" value="C:plasma membrane"/>
    <property type="evidence" value="ECO:0007669"/>
    <property type="project" value="UniProtKB-SubCell"/>
</dbReference>
<dbReference type="Pfam" id="PF01554">
    <property type="entry name" value="MatE"/>
    <property type="match status" value="2"/>
</dbReference>
<evidence type="ECO:0000256" key="1">
    <source>
        <dbReference type="ARBA" id="ARBA00004651"/>
    </source>
</evidence>
<keyword evidence="4" id="KW-1003">Cell membrane</keyword>
<reference evidence="11" key="1">
    <citation type="submission" date="2019-04" db="EMBL/GenBank/DDBJ databases">
        <title>Whole genome sequencing of oral phylogroup 2 treponemes.</title>
        <authorList>
            <person name="Chan Y."/>
            <person name="Zeng H.H."/>
            <person name="Yu X.L."/>
            <person name="Leung W.K."/>
            <person name="Watt R.M."/>
        </authorList>
    </citation>
    <scope>NUCLEOTIDE SEQUENCE</scope>
    <source>
        <strain evidence="11">OMZ 835</strain>
    </source>
</reference>
<evidence type="ECO:0000256" key="10">
    <source>
        <dbReference type="SAM" id="Phobius"/>
    </source>
</evidence>
<evidence type="ECO:0000256" key="2">
    <source>
        <dbReference type="ARBA" id="ARBA00022448"/>
    </source>
</evidence>
<gene>
    <name evidence="11" type="ORF">E4N74_10860</name>
</gene>
<keyword evidence="8 10" id="KW-0472">Membrane</keyword>
<evidence type="ECO:0000256" key="7">
    <source>
        <dbReference type="ARBA" id="ARBA00023065"/>
    </source>
</evidence>
<feature type="transmembrane region" description="Helical" evidence="10">
    <location>
        <begin position="235"/>
        <end position="257"/>
    </location>
</feature>
<name>A0AAE9SM64_9SPIR</name>
<dbReference type="GO" id="GO:0015297">
    <property type="term" value="F:antiporter activity"/>
    <property type="evidence" value="ECO:0007669"/>
    <property type="project" value="UniProtKB-KW"/>
</dbReference>
<dbReference type="InterPro" id="IPR048279">
    <property type="entry name" value="MdtK-like"/>
</dbReference>
<dbReference type="PIRSF" id="PIRSF006603">
    <property type="entry name" value="DinF"/>
    <property type="match status" value="1"/>
</dbReference>
<evidence type="ECO:0000256" key="3">
    <source>
        <dbReference type="ARBA" id="ARBA00022449"/>
    </source>
</evidence>
<organism evidence="11 12">
    <name type="scientific">Treponema putidum</name>
    <dbReference type="NCBI Taxonomy" id="221027"/>
    <lineage>
        <taxon>Bacteria</taxon>
        <taxon>Pseudomonadati</taxon>
        <taxon>Spirochaetota</taxon>
        <taxon>Spirochaetia</taxon>
        <taxon>Spirochaetales</taxon>
        <taxon>Treponemataceae</taxon>
        <taxon>Treponema</taxon>
    </lineage>
</organism>
<feature type="transmembrane region" description="Helical" evidence="10">
    <location>
        <begin position="17"/>
        <end position="38"/>
    </location>
</feature>
<dbReference type="AlphaFoldDB" id="A0AAE9SM64"/>
<dbReference type="PANTHER" id="PTHR43298:SF2">
    <property type="entry name" value="FMN_FAD EXPORTER YEEO-RELATED"/>
    <property type="match status" value="1"/>
</dbReference>
<dbReference type="InterPro" id="IPR002528">
    <property type="entry name" value="MATE_fam"/>
</dbReference>
<feature type="transmembrane region" description="Helical" evidence="10">
    <location>
        <begin position="401"/>
        <end position="421"/>
    </location>
</feature>
<feature type="transmembrane region" description="Helical" evidence="10">
    <location>
        <begin position="50"/>
        <end position="78"/>
    </location>
</feature>
<evidence type="ECO:0000313" key="11">
    <source>
        <dbReference type="EMBL" id="UTY34444.1"/>
    </source>
</evidence>
<evidence type="ECO:0000256" key="8">
    <source>
        <dbReference type="ARBA" id="ARBA00023136"/>
    </source>
</evidence>
<feature type="transmembrane region" description="Helical" evidence="10">
    <location>
        <begin position="98"/>
        <end position="117"/>
    </location>
</feature>
<evidence type="ECO:0000256" key="4">
    <source>
        <dbReference type="ARBA" id="ARBA00022475"/>
    </source>
</evidence>
<keyword evidence="6 10" id="KW-1133">Transmembrane helix</keyword>
<dbReference type="GO" id="GO:0006811">
    <property type="term" value="P:monoatomic ion transport"/>
    <property type="evidence" value="ECO:0007669"/>
    <property type="project" value="UniProtKB-KW"/>
</dbReference>
<dbReference type="RefSeq" id="WP_255817590.1">
    <property type="nucleotide sequence ID" value="NZ_CP038804.1"/>
</dbReference>
<feature type="transmembrane region" description="Helical" evidence="10">
    <location>
        <begin position="322"/>
        <end position="341"/>
    </location>
</feature>
<feature type="transmembrane region" description="Helical" evidence="10">
    <location>
        <begin position="361"/>
        <end position="380"/>
    </location>
</feature>
<dbReference type="EMBL" id="CP038804">
    <property type="protein sequence ID" value="UTY34444.1"/>
    <property type="molecule type" value="Genomic_DNA"/>
</dbReference>
<keyword evidence="5 10" id="KW-0812">Transmembrane</keyword>
<dbReference type="NCBIfam" id="TIGR00797">
    <property type="entry name" value="matE"/>
    <property type="match status" value="1"/>
</dbReference>